<dbReference type="CDD" id="cd02065">
    <property type="entry name" value="B12-binding_like"/>
    <property type="match status" value="1"/>
</dbReference>
<dbReference type="GO" id="GO:0046872">
    <property type="term" value="F:metal ion binding"/>
    <property type="evidence" value="ECO:0007669"/>
    <property type="project" value="UniProtKB-KW"/>
</dbReference>
<name>A0A5D4R7R1_9BACI</name>
<dbReference type="SUPFAM" id="SSF52242">
    <property type="entry name" value="Cobalamin (vitamin B12)-binding domain"/>
    <property type="match status" value="1"/>
</dbReference>
<dbReference type="GO" id="GO:0046653">
    <property type="term" value="P:tetrahydrofolate metabolic process"/>
    <property type="evidence" value="ECO:0007669"/>
    <property type="project" value="TreeGrafter"/>
</dbReference>
<keyword evidence="1" id="KW-0479">Metal-binding</keyword>
<dbReference type="Proteomes" id="UP000322139">
    <property type="component" value="Unassembled WGS sequence"/>
</dbReference>
<dbReference type="InterPro" id="IPR050554">
    <property type="entry name" value="Met_Synthase/Corrinoid"/>
</dbReference>
<dbReference type="AlphaFoldDB" id="A0A5D4R7R1"/>
<dbReference type="InterPro" id="IPR036594">
    <property type="entry name" value="Meth_synthase_dom"/>
</dbReference>
<organism evidence="4 5">
    <name type="scientific">Bacillus infantis</name>
    <dbReference type="NCBI Taxonomy" id="324767"/>
    <lineage>
        <taxon>Bacteria</taxon>
        <taxon>Bacillati</taxon>
        <taxon>Bacillota</taxon>
        <taxon>Bacilli</taxon>
        <taxon>Bacillales</taxon>
        <taxon>Bacillaceae</taxon>
        <taxon>Bacillus</taxon>
    </lineage>
</organism>
<reference evidence="4 5" key="1">
    <citation type="submission" date="2019-08" db="EMBL/GenBank/DDBJ databases">
        <title>Bacillus genomes from the desert of Cuatro Cienegas, Coahuila.</title>
        <authorList>
            <person name="Olmedo-Alvarez G."/>
        </authorList>
    </citation>
    <scope>NUCLEOTIDE SEQUENCE [LARGE SCALE GENOMIC DNA]</scope>
    <source>
        <strain evidence="4 5">CH446_14T</strain>
    </source>
</reference>
<dbReference type="GO" id="GO:0005829">
    <property type="term" value="C:cytosol"/>
    <property type="evidence" value="ECO:0007669"/>
    <property type="project" value="TreeGrafter"/>
</dbReference>
<keyword evidence="2" id="KW-0170">Cobalt</keyword>
<dbReference type="RefSeq" id="WP_148975898.1">
    <property type="nucleotide sequence ID" value="NZ_VTER01000008.1"/>
</dbReference>
<dbReference type="GO" id="GO:0050667">
    <property type="term" value="P:homocysteine metabolic process"/>
    <property type="evidence" value="ECO:0007669"/>
    <property type="project" value="TreeGrafter"/>
</dbReference>
<proteinExistence type="predicted"/>
<protein>
    <submittedName>
        <fullName evidence="4">Cobalamin B12-binding domain-containing protein</fullName>
    </submittedName>
</protein>
<dbReference type="Gene3D" id="3.40.50.280">
    <property type="entry name" value="Cobalamin-binding domain"/>
    <property type="match status" value="1"/>
</dbReference>
<accession>A0A5D4R7R1</accession>
<evidence type="ECO:0000259" key="3">
    <source>
        <dbReference type="PROSITE" id="PS51332"/>
    </source>
</evidence>
<dbReference type="PROSITE" id="PS51332">
    <property type="entry name" value="B12_BINDING"/>
    <property type="match status" value="1"/>
</dbReference>
<evidence type="ECO:0000313" key="4">
    <source>
        <dbReference type="EMBL" id="TYS46321.1"/>
    </source>
</evidence>
<sequence>MYSAAAKELASYLLKGDIYGSWAIIQEYDYKDYQSCYIFEHLLSESMHYIGELWQKDLVTVADEHLATGICDYILAKYSYEKGQQAAQGRKALLFCPEGEQHYLGLKMTASIFKENGWEVKNLGASLPLEYALNSAEKWKPDVIGISLSLTHHLPLLKKYIEELEQLSFHPKILVGSRLINRYDFTPFCSKETVLIKKLEDLEPWILSQSKEIAI</sequence>
<evidence type="ECO:0000256" key="1">
    <source>
        <dbReference type="ARBA" id="ARBA00022723"/>
    </source>
</evidence>
<dbReference type="GO" id="GO:0008705">
    <property type="term" value="F:methionine synthase activity"/>
    <property type="evidence" value="ECO:0007669"/>
    <property type="project" value="TreeGrafter"/>
</dbReference>
<dbReference type="EMBL" id="VTER01000008">
    <property type="protein sequence ID" value="TYS46321.1"/>
    <property type="molecule type" value="Genomic_DNA"/>
</dbReference>
<dbReference type="Pfam" id="PF02310">
    <property type="entry name" value="B12-binding"/>
    <property type="match status" value="1"/>
</dbReference>
<dbReference type="Pfam" id="PF02607">
    <property type="entry name" value="B12-binding_2"/>
    <property type="match status" value="1"/>
</dbReference>
<dbReference type="PANTHER" id="PTHR45833:SF1">
    <property type="entry name" value="METHIONINE SYNTHASE"/>
    <property type="match status" value="1"/>
</dbReference>
<gene>
    <name evidence="4" type="ORF">FZD51_17240</name>
</gene>
<dbReference type="Gene3D" id="1.10.1240.10">
    <property type="entry name" value="Methionine synthase domain"/>
    <property type="match status" value="1"/>
</dbReference>
<comment type="caution">
    <text evidence="4">The sequence shown here is derived from an EMBL/GenBank/DDBJ whole genome shotgun (WGS) entry which is preliminary data.</text>
</comment>
<dbReference type="InterPro" id="IPR036724">
    <property type="entry name" value="Cobalamin-bd_sf"/>
</dbReference>
<dbReference type="GO" id="GO:0031419">
    <property type="term" value="F:cobalamin binding"/>
    <property type="evidence" value="ECO:0007669"/>
    <property type="project" value="InterPro"/>
</dbReference>
<feature type="domain" description="B12-binding" evidence="3">
    <location>
        <begin position="89"/>
        <end position="215"/>
    </location>
</feature>
<dbReference type="InterPro" id="IPR003759">
    <property type="entry name" value="Cbl-bd_cap"/>
</dbReference>
<dbReference type="PANTHER" id="PTHR45833">
    <property type="entry name" value="METHIONINE SYNTHASE"/>
    <property type="match status" value="1"/>
</dbReference>
<evidence type="ECO:0000313" key="5">
    <source>
        <dbReference type="Proteomes" id="UP000322139"/>
    </source>
</evidence>
<dbReference type="InterPro" id="IPR006158">
    <property type="entry name" value="Cobalamin-bd"/>
</dbReference>
<evidence type="ECO:0000256" key="2">
    <source>
        <dbReference type="ARBA" id="ARBA00023285"/>
    </source>
</evidence>